<dbReference type="InterPro" id="IPR021878">
    <property type="entry name" value="TgpA_N"/>
</dbReference>
<feature type="transmembrane region" description="Helical" evidence="1">
    <location>
        <begin position="121"/>
        <end position="138"/>
    </location>
</feature>
<proteinExistence type="predicted"/>
<feature type="transmembrane region" description="Helical" evidence="1">
    <location>
        <begin position="557"/>
        <end position="575"/>
    </location>
</feature>
<accession>A0ABY4E740</accession>
<dbReference type="Pfam" id="PF11992">
    <property type="entry name" value="TgpA_N"/>
    <property type="match status" value="1"/>
</dbReference>
<keyword evidence="1" id="KW-0812">Transmembrane</keyword>
<dbReference type="RefSeq" id="WP_155970488.1">
    <property type="nucleotide sequence ID" value="NZ_CP091512.1"/>
</dbReference>
<dbReference type="SUPFAM" id="SSF54001">
    <property type="entry name" value="Cysteine proteinases"/>
    <property type="match status" value="1"/>
</dbReference>
<name>A0ABY4E740_VITST</name>
<evidence type="ECO:0000313" key="3">
    <source>
        <dbReference type="EMBL" id="UOO91570.1"/>
    </source>
</evidence>
<feature type="transmembrane region" description="Helical" evidence="1">
    <location>
        <begin position="77"/>
        <end position="109"/>
    </location>
</feature>
<gene>
    <name evidence="3" type="ORF">LVJ81_07890</name>
</gene>
<dbReference type="InterPro" id="IPR002931">
    <property type="entry name" value="Transglutaminase-like"/>
</dbReference>
<feature type="domain" description="Transglutaminase-like" evidence="2">
    <location>
        <begin position="414"/>
        <end position="486"/>
    </location>
</feature>
<sequence length="665" mass="76199">MFECIGGDVMAILAHWQLQQPTSKYAQVAALLTLLWIAFPLLLQLPMGVGIFFGLLFGIRLVLTSLGIGGIPTWLNIVLLIAAGLAVYVQLQTLFGQQGGVALLLLMVVIKSFEGQSTRDWQVLLVASLFLVVGGLLFQQTLQIGVWLLCAVSMIFGSLCLLNGLSWREAWRNTLLSLGLSIPLMVVLFLTMPRFSEPLWRLPVQSPAAKTGLSTELTLGDMASVIESNELAFNVTFEETFLPKLRQMYWRTMVMNDFDGNTWHANTGRTLAQETFLENVAPAKVAYVMTLHDFQGHIPALQQVVSWDESIFLRENQVVTAKRRYSQLRQVSMQSVVSDRIGERLSSYQIKRWTELPEQSNLKTIALAQSWKNQGLSDEQLIQKALRYYQEQKFQYSLSPGKLEQNRQQVDQFLFDTKVGFCEHYATSFVILMRAAGIPARVVTGYLGGSFNETGQFWQVRGKEAHAWAEVWLEQEQAWVRVDPTSSVSASRIDDGINAALPENMSQIEGNWPAPLQRWLATSQYYWQQWVVNYDANNQKALFSNLGSGVFAVVKGLLVWVLVLLLTLGPIVWWWRRQYRQQIDPLEAGFLLIKHHFMEDEHEDKWRIGALELQDWLKQHQLLTEQWQLLLQQYTHWRYDPSSQASEDELWHWYAQVKKQLKHSR</sequence>
<protein>
    <submittedName>
        <fullName evidence="3">DUF3488 and transglutaminase-like domain-containing protein</fullName>
    </submittedName>
</protein>
<reference evidence="3" key="1">
    <citation type="submission" date="2021-12" db="EMBL/GenBank/DDBJ databases">
        <authorList>
            <person name="Veyrier F.J."/>
        </authorList>
    </citation>
    <scope>NUCLEOTIDE SEQUENCE</scope>
    <source>
        <strain evidence="3">SAG 1488-6</strain>
    </source>
</reference>
<evidence type="ECO:0000256" key="1">
    <source>
        <dbReference type="SAM" id="Phobius"/>
    </source>
</evidence>
<dbReference type="PANTHER" id="PTHR42736">
    <property type="entry name" value="PROTEIN-GLUTAMINE GAMMA-GLUTAMYLTRANSFERASE"/>
    <property type="match status" value="1"/>
</dbReference>
<reference evidence="3" key="2">
    <citation type="journal article" date="2022" name="Res Sq">
        <title>Evolution of multicellular longitudinally dividing oral cavity symbionts (Neisseriaceae).</title>
        <authorList>
            <person name="Nyongesa S."/>
            <person name="Weber P."/>
            <person name="Bernet E."/>
            <person name="Pullido F."/>
            <person name="Nieckarz M."/>
            <person name="Delaby M."/>
            <person name="Nieves C."/>
            <person name="Viehboeck T."/>
            <person name="Krause N."/>
            <person name="Rivera-Millot A."/>
            <person name="Nakamura A."/>
            <person name="Vischer N."/>
            <person name="VanNieuwenhze M."/>
            <person name="Brun Y."/>
            <person name="Cava F."/>
            <person name="Bulgheresi S."/>
            <person name="Veyrier F."/>
        </authorList>
    </citation>
    <scope>NUCLEOTIDE SEQUENCE</scope>
    <source>
        <strain evidence="3">SAG 1488-6</strain>
    </source>
</reference>
<feature type="transmembrane region" description="Helical" evidence="1">
    <location>
        <begin position="174"/>
        <end position="192"/>
    </location>
</feature>
<dbReference type="InterPro" id="IPR038765">
    <property type="entry name" value="Papain-like_cys_pep_sf"/>
</dbReference>
<feature type="transmembrane region" description="Helical" evidence="1">
    <location>
        <begin position="144"/>
        <end position="162"/>
    </location>
</feature>
<dbReference type="Gene3D" id="3.10.620.30">
    <property type="match status" value="1"/>
</dbReference>
<dbReference type="SMART" id="SM00460">
    <property type="entry name" value="TGc"/>
    <property type="match status" value="1"/>
</dbReference>
<evidence type="ECO:0000313" key="4">
    <source>
        <dbReference type="Proteomes" id="UP000832034"/>
    </source>
</evidence>
<dbReference type="Pfam" id="PF01841">
    <property type="entry name" value="Transglut_core"/>
    <property type="match status" value="1"/>
</dbReference>
<keyword evidence="1" id="KW-1133">Transmembrane helix</keyword>
<dbReference type="InterPro" id="IPR052901">
    <property type="entry name" value="Bact_TGase-like"/>
</dbReference>
<organism evidence="3 4">
    <name type="scientific">Vitreoscilla stercoraria</name>
    <dbReference type="NCBI Taxonomy" id="61"/>
    <lineage>
        <taxon>Bacteria</taxon>
        <taxon>Pseudomonadati</taxon>
        <taxon>Pseudomonadota</taxon>
        <taxon>Betaproteobacteria</taxon>
        <taxon>Neisseriales</taxon>
        <taxon>Neisseriaceae</taxon>
        <taxon>Vitreoscilla</taxon>
    </lineage>
</organism>
<dbReference type="EMBL" id="CP091512">
    <property type="protein sequence ID" value="UOO91570.1"/>
    <property type="molecule type" value="Genomic_DNA"/>
</dbReference>
<dbReference type="PANTHER" id="PTHR42736:SF1">
    <property type="entry name" value="PROTEIN-GLUTAMINE GAMMA-GLUTAMYLTRANSFERASE"/>
    <property type="match status" value="1"/>
</dbReference>
<keyword evidence="1" id="KW-0472">Membrane</keyword>
<keyword evidence="4" id="KW-1185">Reference proteome</keyword>
<evidence type="ECO:0000259" key="2">
    <source>
        <dbReference type="SMART" id="SM00460"/>
    </source>
</evidence>
<dbReference type="Proteomes" id="UP000832034">
    <property type="component" value="Chromosome"/>
</dbReference>